<evidence type="ECO:0000313" key="1">
    <source>
        <dbReference type="EMBL" id="CEI68923.1"/>
    </source>
</evidence>
<accession>A0A2L2TL81</accession>
<sequence>MTEVMNGSIWLVASSELPLVPDPSWFRALTSFKAYLQQRSVLDYDLISPRYDIIRSLDNAKSSVAFFRLFTTKNINPTLVAFSWLQTANYTTPFGASRRLY</sequence>
<reference evidence="2" key="1">
    <citation type="submission" date="2014-10" db="EMBL/GenBank/DDBJ databases">
        <authorList>
            <person name="King R."/>
        </authorList>
    </citation>
    <scope>NUCLEOTIDE SEQUENCE [LARGE SCALE GENOMIC DNA]</scope>
    <source>
        <strain evidence="2">A3/5</strain>
    </source>
</reference>
<name>A0A2L2TL81_9HYPO</name>
<protein>
    <submittedName>
        <fullName evidence="1">Uncharacterized protein</fullName>
    </submittedName>
</protein>
<organism evidence="1 2">
    <name type="scientific">Fusarium venenatum</name>
    <dbReference type="NCBI Taxonomy" id="56646"/>
    <lineage>
        <taxon>Eukaryota</taxon>
        <taxon>Fungi</taxon>
        <taxon>Dikarya</taxon>
        <taxon>Ascomycota</taxon>
        <taxon>Pezizomycotina</taxon>
        <taxon>Sordariomycetes</taxon>
        <taxon>Hypocreomycetidae</taxon>
        <taxon>Hypocreales</taxon>
        <taxon>Nectriaceae</taxon>
        <taxon>Fusarium</taxon>
    </lineage>
</organism>
<keyword evidence="2" id="KW-1185">Reference proteome</keyword>
<dbReference type="AlphaFoldDB" id="A0A2L2TL81"/>
<evidence type="ECO:0000313" key="2">
    <source>
        <dbReference type="Proteomes" id="UP000245910"/>
    </source>
</evidence>
<dbReference type="EMBL" id="LN649231">
    <property type="protein sequence ID" value="CEI68923.1"/>
    <property type="molecule type" value="Genomic_DNA"/>
</dbReference>
<proteinExistence type="predicted"/>
<dbReference type="Proteomes" id="UP000245910">
    <property type="component" value="Chromosome III"/>
</dbReference>